<gene>
    <name evidence="2" type="ORF">RJT34_19662</name>
</gene>
<accession>A0AAN9IRV9</accession>
<dbReference type="Proteomes" id="UP001359559">
    <property type="component" value="Unassembled WGS sequence"/>
</dbReference>
<keyword evidence="3" id="KW-1185">Reference proteome</keyword>
<sequence>MTLIQVTYSLMADFSYMRANGNLQVYHLIGFISNDVYISPVGNSFLTHLCIFLCNFGIFSIAGLLRLLDWRL</sequence>
<dbReference type="AlphaFoldDB" id="A0AAN9IRV9"/>
<keyword evidence="1" id="KW-1133">Transmembrane helix</keyword>
<feature type="transmembrane region" description="Helical" evidence="1">
    <location>
        <begin position="45"/>
        <end position="68"/>
    </location>
</feature>
<evidence type="ECO:0000313" key="2">
    <source>
        <dbReference type="EMBL" id="KAK7284908.1"/>
    </source>
</evidence>
<name>A0AAN9IRV9_CLITE</name>
<proteinExistence type="predicted"/>
<evidence type="ECO:0000313" key="3">
    <source>
        <dbReference type="Proteomes" id="UP001359559"/>
    </source>
</evidence>
<reference evidence="2 3" key="1">
    <citation type="submission" date="2024-01" db="EMBL/GenBank/DDBJ databases">
        <title>The genomes of 5 underutilized Papilionoideae crops provide insights into root nodulation and disease resistance.</title>
        <authorList>
            <person name="Yuan L."/>
        </authorList>
    </citation>
    <scope>NUCLEOTIDE SEQUENCE [LARGE SCALE GENOMIC DNA]</scope>
    <source>
        <strain evidence="2">LY-2023</strain>
        <tissue evidence="2">Leaf</tissue>
    </source>
</reference>
<comment type="caution">
    <text evidence="2">The sequence shown here is derived from an EMBL/GenBank/DDBJ whole genome shotgun (WGS) entry which is preliminary data.</text>
</comment>
<evidence type="ECO:0000256" key="1">
    <source>
        <dbReference type="SAM" id="Phobius"/>
    </source>
</evidence>
<dbReference type="EMBL" id="JAYKXN010000005">
    <property type="protein sequence ID" value="KAK7284908.1"/>
    <property type="molecule type" value="Genomic_DNA"/>
</dbReference>
<keyword evidence="1" id="KW-0812">Transmembrane</keyword>
<protein>
    <submittedName>
        <fullName evidence="2">Uncharacterized protein</fullName>
    </submittedName>
</protein>
<organism evidence="2 3">
    <name type="scientific">Clitoria ternatea</name>
    <name type="common">Butterfly pea</name>
    <dbReference type="NCBI Taxonomy" id="43366"/>
    <lineage>
        <taxon>Eukaryota</taxon>
        <taxon>Viridiplantae</taxon>
        <taxon>Streptophyta</taxon>
        <taxon>Embryophyta</taxon>
        <taxon>Tracheophyta</taxon>
        <taxon>Spermatophyta</taxon>
        <taxon>Magnoliopsida</taxon>
        <taxon>eudicotyledons</taxon>
        <taxon>Gunneridae</taxon>
        <taxon>Pentapetalae</taxon>
        <taxon>rosids</taxon>
        <taxon>fabids</taxon>
        <taxon>Fabales</taxon>
        <taxon>Fabaceae</taxon>
        <taxon>Papilionoideae</taxon>
        <taxon>50 kb inversion clade</taxon>
        <taxon>NPAAA clade</taxon>
        <taxon>indigoferoid/millettioid clade</taxon>
        <taxon>Phaseoleae</taxon>
        <taxon>Clitoria</taxon>
    </lineage>
</organism>
<keyword evidence="1" id="KW-0472">Membrane</keyword>